<evidence type="ECO:0000256" key="1">
    <source>
        <dbReference type="ARBA" id="ARBA00001933"/>
    </source>
</evidence>
<dbReference type="PIRSF" id="PIRSF000524">
    <property type="entry name" value="SPT"/>
    <property type="match status" value="1"/>
</dbReference>
<accession>A0A5C4MKB2</accession>
<feature type="modified residue" description="N6-(pyridoxal phosphate)lysine" evidence="4">
    <location>
        <position position="200"/>
    </location>
</feature>
<dbReference type="InterPro" id="IPR015422">
    <property type="entry name" value="PyrdxlP-dep_Trfase_small"/>
</dbReference>
<name>A0A5C4MKB2_9RHOB</name>
<dbReference type="Proteomes" id="UP000305887">
    <property type="component" value="Unassembled WGS sequence"/>
</dbReference>
<dbReference type="PANTHER" id="PTHR21152">
    <property type="entry name" value="AMINOTRANSFERASE CLASS V"/>
    <property type="match status" value="1"/>
</dbReference>
<evidence type="ECO:0000256" key="3">
    <source>
        <dbReference type="ARBA" id="ARBA00022898"/>
    </source>
</evidence>
<feature type="domain" description="Aminotransferase class V" evidence="5">
    <location>
        <begin position="26"/>
        <end position="248"/>
    </location>
</feature>
<keyword evidence="7" id="KW-1185">Reference proteome</keyword>
<dbReference type="InterPro" id="IPR015424">
    <property type="entry name" value="PyrdxlP-dep_Trfase"/>
</dbReference>
<dbReference type="AlphaFoldDB" id="A0A5C4MKB2"/>
<dbReference type="Gene3D" id="3.90.1150.10">
    <property type="entry name" value="Aspartate Aminotransferase, domain 1"/>
    <property type="match status" value="1"/>
</dbReference>
<dbReference type="Gene3D" id="3.40.640.10">
    <property type="entry name" value="Type I PLP-dependent aspartate aminotransferase-like (Major domain)"/>
    <property type="match status" value="1"/>
</dbReference>
<keyword evidence="6" id="KW-0808">Transferase</keyword>
<sequence length="379" mass="40648">MDDIHAHRSFVDPDGLMEFSVVFTDRALNHMSKVFQGVMRDISSGMKDVYGADAVAVVPGGGTYAMEAVARQFGSGAHALIVRNGWFSYRWTQIFEAGGFAAKTTVFKARPQGNAAPAPYAPAPIEDVVSAIREARPDAVFAPHVETSAGIILSNDYIRALADAAHEVGAILVLDCVASGCVWINMKATGVDVLISAPQKGWSSTPAAGLVMMSQAAKARLDGTTSNSFALDLKKWSSIMAAYEAGGHAYHATMPTDSLRQFRDTMVETRDFGLDRAKAAQWELGRQVRELLAGKGLRSVAAQGWEAPSVVVCYTDDPEIQSGRRFASEGMQIAAGVPLQVDEPEGFRSFRLGLFGLDKLADVDGTVARLRGVVDRVFG</sequence>
<dbReference type="EMBL" id="VDFU01000041">
    <property type="protein sequence ID" value="TNC46156.1"/>
    <property type="molecule type" value="Genomic_DNA"/>
</dbReference>
<evidence type="ECO:0000313" key="7">
    <source>
        <dbReference type="Proteomes" id="UP000305887"/>
    </source>
</evidence>
<comment type="cofactor">
    <cofactor evidence="1 4">
        <name>pyridoxal 5'-phosphate</name>
        <dbReference type="ChEBI" id="CHEBI:597326"/>
    </cofactor>
</comment>
<reference evidence="6 7" key="1">
    <citation type="submission" date="2019-06" db="EMBL/GenBank/DDBJ databases">
        <title>YIM 131921 draft genome.</title>
        <authorList>
            <person name="Jiang L."/>
        </authorList>
    </citation>
    <scope>NUCLEOTIDE SEQUENCE [LARGE SCALE GENOMIC DNA]</scope>
    <source>
        <strain evidence="6 7">YIM 131921</strain>
    </source>
</reference>
<dbReference type="InterPro" id="IPR000192">
    <property type="entry name" value="Aminotrans_V_dom"/>
</dbReference>
<evidence type="ECO:0000256" key="2">
    <source>
        <dbReference type="ARBA" id="ARBA00009236"/>
    </source>
</evidence>
<dbReference type="GO" id="GO:0008453">
    <property type="term" value="F:alanine-glyoxylate transaminase activity"/>
    <property type="evidence" value="ECO:0007669"/>
    <property type="project" value="TreeGrafter"/>
</dbReference>
<dbReference type="OrthoDB" id="9766472at2"/>
<evidence type="ECO:0000313" key="6">
    <source>
        <dbReference type="EMBL" id="TNC46156.1"/>
    </source>
</evidence>
<gene>
    <name evidence="6" type="ORF">FHG66_19520</name>
</gene>
<evidence type="ECO:0000259" key="5">
    <source>
        <dbReference type="Pfam" id="PF00266"/>
    </source>
</evidence>
<protein>
    <submittedName>
        <fullName evidence="6">Alanine--glyoxylate aminotransferase family protein</fullName>
    </submittedName>
</protein>
<dbReference type="RefSeq" id="WP_139078737.1">
    <property type="nucleotide sequence ID" value="NZ_VDFU01000041.1"/>
</dbReference>
<comment type="caution">
    <text evidence="6">The sequence shown here is derived from an EMBL/GenBank/DDBJ whole genome shotgun (WGS) entry which is preliminary data.</text>
</comment>
<keyword evidence="3 4" id="KW-0663">Pyridoxal phosphate</keyword>
<dbReference type="SUPFAM" id="SSF53383">
    <property type="entry name" value="PLP-dependent transferases"/>
    <property type="match status" value="1"/>
</dbReference>
<comment type="similarity">
    <text evidence="2">Belongs to the class-V pyridoxal-phosphate-dependent aminotransferase family.</text>
</comment>
<dbReference type="PANTHER" id="PTHR21152:SF40">
    <property type="entry name" value="ALANINE--GLYOXYLATE AMINOTRANSFERASE"/>
    <property type="match status" value="1"/>
</dbReference>
<proteinExistence type="inferred from homology"/>
<evidence type="ECO:0000256" key="4">
    <source>
        <dbReference type="PIRSR" id="PIRSR000524-50"/>
    </source>
</evidence>
<dbReference type="InterPro" id="IPR015421">
    <property type="entry name" value="PyrdxlP-dep_Trfase_major"/>
</dbReference>
<keyword evidence="6" id="KW-0032">Aminotransferase</keyword>
<organism evidence="6 7">
    <name type="scientific">Rubellimicrobium rubrum</name>
    <dbReference type="NCBI Taxonomy" id="2585369"/>
    <lineage>
        <taxon>Bacteria</taxon>
        <taxon>Pseudomonadati</taxon>
        <taxon>Pseudomonadota</taxon>
        <taxon>Alphaproteobacteria</taxon>
        <taxon>Rhodobacterales</taxon>
        <taxon>Roseobacteraceae</taxon>
        <taxon>Rubellimicrobium</taxon>
    </lineage>
</organism>
<dbReference type="Pfam" id="PF00266">
    <property type="entry name" value="Aminotran_5"/>
    <property type="match status" value="1"/>
</dbReference>
<dbReference type="InterPro" id="IPR024169">
    <property type="entry name" value="SP_NH2Trfase/AEP_transaminase"/>
</dbReference>
<dbReference type="GO" id="GO:0004760">
    <property type="term" value="F:L-serine-pyruvate transaminase activity"/>
    <property type="evidence" value="ECO:0007669"/>
    <property type="project" value="TreeGrafter"/>
</dbReference>
<dbReference type="GO" id="GO:0019265">
    <property type="term" value="P:glycine biosynthetic process, by transamination of glyoxylate"/>
    <property type="evidence" value="ECO:0007669"/>
    <property type="project" value="TreeGrafter"/>
</dbReference>